<name>A0A2K4ZND5_9FIRM</name>
<dbReference type="AlphaFoldDB" id="A0A2K4ZND5"/>
<accession>A0A2K4ZND5</accession>
<sequence>MKPCIPNNYGYWLRIVKRGNVFQACYSRDKKNWTSNPNIAHVTAAEETQVILENG</sequence>
<organism evidence="1 2">
    <name type="scientific">Acetatifactor muris</name>
    <dbReference type="NCBI Taxonomy" id="879566"/>
    <lineage>
        <taxon>Bacteria</taxon>
        <taxon>Bacillati</taxon>
        <taxon>Bacillota</taxon>
        <taxon>Clostridia</taxon>
        <taxon>Lachnospirales</taxon>
        <taxon>Lachnospiraceae</taxon>
        <taxon>Acetatifactor</taxon>
    </lineage>
</organism>
<dbReference type="EMBL" id="OFSM01000035">
    <property type="protein sequence ID" value="SOY31955.1"/>
    <property type="molecule type" value="Genomic_DNA"/>
</dbReference>
<proteinExistence type="predicted"/>
<dbReference type="RefSeq" id="WP_146040171.1">
    <property type="nucleotide sequence ID" value="NZ_JANJZD010000037.1"/>
</dbReference>
<keyword evidence="2" id="KW-1185">Reference proteome</keyword>
<evidence type="ECO:0000313" key="2">
    <source>
        <dbReference type="Proteomes" id="UP000236311"/>
    </source>
</evidence>
<evidence type="ECO:0000313" key="1">
    <source>
        <dbReference type="EMBL" id="SOY31955.1"/>
    </source>
</evidence>
<protein>
    <submittedName>
        <fullName evidence="1">Uncharacterized protein</fullName>
    </submittedName>
</protein>
<reference evidence="1 2" key="1">
    <citation type="submission" date="2018-01" db="EMBL/GenBank/DDBJ databases">
        <authorList>
            <person name="Gaut B.S."/>
            <person name="Morton B.R."/>
            <person name="Clegg M.T."/>
            <person name="Duvall M.R."/>
        </authorList>
    </citation>
    <scope>NUCLEOTIDE SEQUENCE [LARGE SCALE GENOMIC DNA]</scope>
    <source>
        <strain evidence="1">GP69</strain>
    </source>
</reference>
<gene>
    <name evidence="1" type="ORF">AMURIS_04707</name>
</gene>
<dbReference type="Proteomes" id="UP000236311">
    <property type="component" value="Unassembled WGS sequence"/>
</dbReference>